<dbReference type="EMBL" id="FUYG01000001">
    <property type="protein sequence ID" value="SKA80731.1"/>
    <property type="molecule type" value="Genomic_DNA"/>
</dbReference>
<proteinExistence type="predicted"/>
<gene>
    <name evidence="1" type="ORF">SAMN06295879_0235</name>
</gene>
<organism evidence="1 2">
    <name type="scientific">Agreia bicolorata</name>
    <dbReference type="NCBI Taxonomy" id="110935"/>
    <lineage>
        <taxon>Bacteria</taxon>
        <taxon>Bacillati</taxon>
        <taxon>Actinomycetota</taxon>
        <taxon>Actinomycetes</taxon>
        <taxon>Micrococcales</taxon>
        <taxon>Microbacteriaceae</taxon>
        <taxon>Agreia</taxon>
    </lineage>
</organism>
<reference evidence="2" key="1">
    <citation type="submission" date="2017-02" db="EMBL/GenBank/DDBJ databases">
        <authorList>
            <person name="Varghese N."/>
            <person name="Submissions S."/>
        </authorList>
    </citation>
    <scope>NUCLEOTIDE SEQUENCE [LARGE SCALE GENOMIC DNA]</scope>
    <source>
        <strain evidence="2">VKM Ac-2052</strain>
    </source>
</reference>
<dbReference type="Proteomes" id="UP000189735">
    <property type="component" value="Unassembled WGS sequence"/>
</dbReference>
<evidence type="ECO:0000313" key="2">
    <source>
        <dbReference type="Proteomes" id="UP000189735"/>
    </source>
</evidence>
<protein>
    <submittedName>
        <fullName evidence="1">Uncharacterized protein</fullName>
    </submittedName>
</protein>
<accession>A0A1T4WVS6</accession>
<name>A0A1T4WVS6_9MICO</name>
<evidence type="ECO:0000313" key="1">
    <source>
        <dbReference type="EMBL" id="SKA80731.1"/>
    </source>
</evidence>
<sequence>MIEPLVLPVRRSVSEVADKLAIWSEEKEIHDDER</sequence>
<dbReference type="AlphaFoldDB" id="A0A1T4WVS6"/>